<evidence type="ECO:0000313" key="8">
    <source>
        <dbReference type="Proteomes" id="UP000023703"/>
    </source>
</evidence>
<dbReference type="GO" id="GO:1901678">
    <property type="term" value="P:iron coordination entity transport"/>
    <property type="evidence" value="ECO:0007669"/>
    <property type="project" value="UniProtKB-ARBA"/>
</dbReference>
<comment type="similarity">
    <text evidence="2">Belongs to the bacterial solute-binding protein 8 family.</text>
</comment>
<evidence type="ECO:0000256" key="2">
    <source>
        <dbReference type="ARBA" id="ARBA00008814"/>
    </source>
</evidence>
<gene>
    <name evidence="7" type="primary">siuS6</name>
    <name evidence="7" type="ORF">CGLY_15405</name>
</gene>
<evidence type="ECO:0000313" key="7">
    <source>
        <dbReference type="EMBL" id="AHW65517.1"/>
    </source>
</evidence>
<dbReference type="GO" id="GO:0030288">
    <property type="term" value="C:outer membrane-bounded periplasmic space"/>
    <property type="evidence" value="ECO:0007669"/>
    <property type="project" value="TreeGrafter"/>
</dbReference>
<keyword evidence="7" id="KW-0449">Lipoprotein</keyword>
<dbReference type="SUPFAM" id="SSF53807">
    <property type="entry name" value="Helical backbone' metal receptor"/>
    <property type="match status" value="1"/>
</dbReference>
<comment type="subcellular location">
    <subcellularLocation>
        <location evidence="1">Cell envelope</location>
    </subcellularLocation>
</comment>
<dbReference type="Proteomes" id="UP000023703">
    <property type="component" value="Chromosome"/>
</dbReference>
<dbReference type="Pfam" id="PF01497">
    <property type="entry name" value="Peripla_BP_2"/>
    <property type="match status" value="1"/>
</dbReference>
<feature type="signal peptide" evidence="5">
    <location>
        <begin position="1"/>
        <end position="27"/>
    </location>
</feature>
<dbReference type="InterPro" id="IPR002491">
    <property type="entry name" value="ABC_transptr_periplasmic_BD"/>
</dbReference>
<proteinExistence type="inferred from homology"/>
<reference evidence="7 8" key="1">
    <citation type="journal article" date="2015" name="Int. J. Syst. Evol. Microbiol.">
        <title>Revisiting Corynebacterium glyciniphilum (ex Kubota et al., 1972) sp. nov., nom. rev., isolated from putrefied banana.</title>
        <authorList>
            <person name="Al-Dilaimi A."/>
            <person name="Bednarz H."/>
            <person name="Lomker A."/>
            <person name="Niehaus K."/>
            <person name="Kalinowski J."/>
            <person name="Ruckert C."/>
        </authorList>
    </citation>
    <scope>NUCLEOTIDE SEQUENCE [LARGE SCALE GENOMIC DNA]</scope>
    <source>
        <strain evidence="7">AJ 3170</strain>
    </source>
</reference>
<accession>X5DY41</accession>
<feature type="chain" id="PRO_5038485237" evidence="5">
    <location>
        <begin position="28"/>
        <end position="327"/>
    </location>
</feature>
<dbReference type="HOGENOM" id="CLU_038034_1_0_11"/>
<evidence type="ECO:0000256" key="1">
    <source>
        <dbReference type="ARBA" id="ARBA00004196"/>
    </source>
</evidence>
<name>X5DY41_9CORY</name>
<evidence type="ECO:0000259" key="6">
    <source>
        <dbReference type="PROSITE" id="PS50983"/>
    </source>
</evidence>
<evidence type="ECO:0000256" key="5">
    <source>
        <dbReference type="SAM" id="SignalP"/>
    </source>
</evidence>
<dbReference type="RefSeq" id="WP_052540429.1">
    <property type="nucleotide sequence ID" value="NZ_CP006842.1"/>
</dbReference>
<dbReference type="KEGG" id="cgy:CGLY_15405"/>
<feature type="domain" description="Fe/B12 periplasmic-binding" evidence="6">
    <location>
        <begin position="67"/>
        <end position="327"/>
    </location>
</feature>
<keyword evidence="4 5" id="KW-0732">Signal</keyword>
<protein>
    <submittedName>
        <fullName evidence="7">ABC-type iron-siderophore transporter, substrate-binding lipoprotein</fullName>
    </submittedName>
</protein>
<dbReference type="PROSITE" id="PS50983">
    <property type="entry name" value="FE_B12_PBP"/>
    <property type="match status" value="1"/>
</dbReference>
<evidence type="ECO:0000256" key="4">
    <source>
        <dbReference type="ARBA" id="ARBA00022729"/>
    </source>
</evidence>
<dbReference type="PANTHER" id="PTHR30532:SF24">
    <property type="entry name" value="FERRIC ENTEROBACTIN-BINDING PERIPLASMIC PROTEIN FEPB"/>
    <property type="match status" value="1"/>
</dbReference>
<dbReference type="PANTHER" id="PTHR30532">
    <property type="entry name" value="IRON III DICITRATE-BINDING PERIPLASMIC PROTEIN"/>
    <property type="match status" value="1"/>
</dbReference>
<evidence type="ECO:0000256" key="3">
    <source>
        <dbReference type="ARBA" id="ARBA00022448"/>
    </source>
</evidence>
<sequence>MTARTIRKTSRLVAAIVGISLTMTLVACGSDADDDDRVAATHANSDYYPHTQTTAFGDATIEAQPKRVLALTPTAADELLALGITPIAVGTDPDQLDVTAPWIADDIRDLSDADLVANARDVNAENVANTEPDLIIGAPWQFSDASVWERINSIAPTIIPATADAANVGWEASLRTTAEAVGMEDKADDIITEVKTEYKGAAGDVPAGKTYNFTGYSESMDFFSGNGSVFQLFGLSPSDSQDDSQTRSALSVENTDQLTGDLLAIWPQTDTDRRALDDNQAFQQLPAVENDAVYYADTQDANAINAAGPHSLRWFLDRITPTVKKLG</sequence>
<organism evidence="7 8">
    <name type="scientific">Corynebacterium glyciniphilum AJ 3170</name>
    <dbReference type="NCBI Taxonomy" id="1404245"/>
    <lineage>
        <taxon>Bacteria</taxon>
        <taxon>Bacillati</taxon>
        <taxon>Actinomycetota</taxon>
        <taxon>Actinomycetes</taxon>
        <taxon>Mycobacteriales</taxon>
        <taxon>Corynebacteriaceae</taxon>
        <taxon>Corynebacterium</taxon>
    </lineage>
</organism>
<keyword evidence="8" id="KW-1185">Reference proteome</keyword>
<dbReference type="Gene3D" id="3.40.50.1980">
    <property type="entry name" value="Nitrogenase molybdenum iron protein domain"/>
    <property type="match status" value="2"/>
</dbReference>
<dbReference type="PROSITE" id="PS51257">
    <property type="entry name" value="PROKAR_LIPOPROTEIN"/>
    <property type="match status" value="1"/>
</dbReference>
<dbReference type="eggNOG" id="COG0614">
    <property type="taxonomic scope" value="Bacteria"/>
</dbReference>
<dbReference type="STRING" id="1404245.CGLY_15405"/>
<dbReference type="InterPro" id="IPR051313">
    <property type="entry name" value="Bact_iron-sidero_bind"/>
</dbReference>
<dbReference type="EMBL" id="CP006842">
    <property type="protein sequence ID" value="AHW65517.1"/>
    <property type="molecule type" value="Genomic_DNA"/>
</dbReference>
<dbReference type="OrthoDB" id="3426176at2"/>
<keyword evidence="3" id="KW-0813">Transport</keyword>
<dbReference type="AlphaFoldDB" id="X5DY41"/>